<accession>A0A1A9V8P5</accession>
<keyword evidence="2" id="KW-1185">Reference proteome</keyword>
<protein>
    <submittedName>
        <fullName evidence="1">Uncharacterized protein</fullName>
    </submittedName>
</protein>
<dbReference type="EnsemblMetazoa" id="GAUT029422-RA">
    <property type="protein sequence ID" value="GAUT029422-PA"/>
    <property type="gene ID" value="GAUT029422"/>
</dbReference>
<proteinExistence type="predicted"/>
<evidence type="ECO:0000313" key="1">
    <source>
        <dbReference type="EnsemblMetazoa" id="GAUT029422-PA"/>
    </source>
</evidence>
<dbReference type="Proteomes" id="UP000078200">
    <property type="component" value="Unassembled WGS sequence"/>
</dbReference>
<name>A0A1A9V8P5_GLOAU</name>
<reference evidence="1" key="1">
    <citation type="submission" date="2020-05" db="UniProtKB">
        <authorList>
            <consortium name="EnsemblMetazoa"/>
        </authorList>
    </citation>
    <scope>IDENTIFICATION</scope>
    <source>
        <strain evidence="1">TTRI</strain>
    </source>
</reference>
<dbReference type="VEuPathDB" id="VectorBase:GAUT029422"/>
<evidence type="ECO:0000313" key="2">
    <source>
        <dbReference type="Proteomes" id="UP000078200"/>
    </source>
</evidence>
<dbReference type="AlphaFoldDB" id="A0A1A9V8P5"/>
<sequence length="172" mass="19165">MTTKYPGMRQECLICLKLRIGKGFTIITTTTTAAARQMRQKSLTLLSKCQGLGKLSDFVRLAKHPLSPLVKLALEDNNHLQCKVEIIKPSCKQIMCIGFKDLRVRGSKLLNFNKGTKATSSGKGRITLTELTPYNSTKSTSSLTKIPRMRIHQKEKLTYYLATNISAVDANC</sequence>
<organism evidence="1 2">
    <name type="scientific">Glossina austeni</name>
    <name type="common">Savannah tsetse fly</name>
    <dbReference type="NCBI Taxonomy" id="7395"/>
    <lineage>
        <taxon>Eukaryota</taxon>
        <taxon>Metazoa</taxon>
        <taxon>Ecdysozoa</taxon>
        <taxon>Arthropoda</taxon>
        <taxon>Hexapoda</taxon>
        <taxon>Insecta</taxon>
        <taxon>Pterygota</taxon>
        <taxon>Neoptera</taxon>
        <taxon>Endopterygota</taxon>
        <taxon>Diptera</taxon>
        <taxon>Brachycera</taxon>
        <taxon>Muscomorpha</taxon>
        <taxon>Hippoboscoidea</taxon>
        <taxon>Glossinidae</taxon>
        <taxon>Glossina</taxon>
    </lineage>
</organism>